<reference evidence="2 3" key="1">
    <citation type="submission" date="2023-10" db="EMBL/GenBank/DDBJ databases">
        <title>Two novel species belonging to the OM43/NOR5 clade.</title>
        <authorList>
            <person name="Park M."/>
        </authorList>
    </citation>
    <scope>NUCLEOTIDE SEQUENCE [LARGE SCALE GENOMIC DNA]</scope>
    <source>
        <strain evidence="2 3">IMCC45268</strain>
    </source>
</reference>
<evidence type="ECO:0000313" key="2">
    <source>
        <dbReference type="EMBL" id="WOJ97033.1"/>
    </source>
</evidence>
<name>A0ABZ0IBY2_9GAMM</name>
<dbReference type="Gene3D" id="3.10.450.50">
    <property type="match status" value="1"/>
</dbReference>
<gene>
    <name evidence="2" type="ORF">R0137_00325</name>
</gene>
<evidence type="ECO:0000313" key="3">
    <source>
        <dbReference type="Proteomes" id="UP001626549"/>
    </source>
</evidence>
<evidence type="ECO:0000256" key="1">
    <source>
        <dbReference type="SAM" id="SignalP"/>
    </source>
</evidence>
<accession>A0ABZ0IBY2</accession>
<sequence>MNKRFRQMQHPQAALLCVLSAVLLILSQSVRADDMSAVRSTVFDYFEGINEVSFSRLQRAFSETAELKSVSESGELVAEPIEAAINRWMKGKPQEREGRILSVDLSGDPIARVVFDFDGAYVDFLTLAKLRGEWKIIDKVYIRSPISCCEANK</sequence>
<feature type="chain" id="PRO_5046920676" evidence="1">
    <location>
        <begin position="33"/>
        <end position="153"/>
    </location>
</feature>
<dbReference type="SUPFAM" id="SSF54427">
    <property type="entry name" value="NTF2-like"/>
    <property type="match status" value="1"/>
</dbReference>
<organism evidence="2 3">
    <name type="scientific">Congregibacter brevis</name>
    <dbReference type="NCBI Taxonomy" id="3081201"/>
    <lineage>
        <taxon>Bacteria</taxon>
        <taxon>Pseudomonadati</taxon>
        <taxon>Pseudomonadota</taxon>
        <taxon>Gammaproteobacteria</taxon>
        <taxon>Cellvibrionales</taxon>
        <taxon>Halieaceae</taxon>
        <taxon>Congregibacter</taxon>
    </lineage>
</organism>
<dbReference type="Pfam" id="PF12893">
    <property type="entry name" value="Lumazine_bd_2"/>
    <property type="match status" value="1"/>
</dbReference>
<protein>
    <submittedName>
        <fullName evidence="2">Nuclear transport factor 2 family protein</fullName>
    </submittedName>
</protein>
<dbReference type="RefSeq" id="WP_407327721.1">
    <property type="nucleotide sequence ID" value="NZ_CP136865.1"/>
</dbReference>
<dbReference type="Proteomes" id="UP001626549">
    <property type="component" value="Chromosome"/>
</dbReference>
<keyword evidence="3" id="KW-1185">Reference proteome</keyword>
<dbReference type="InterPro" id="IPR039437">
    <property type="entry name" value="FrzH/put_lumazine-bd"/>
</dbReference>
<keyword evidence="1" id="KW-0732">Signal</keyword>
<dbReference type="EMBL" id="CP136865">
    <property type="protein sequence ID" value="WOJ97033.1"/>
    <property type="molecule type" value="Genomic_DNA"/>
</dbReference>
<proteinExistence type="predicted"/>
<dbReference type="InterPro" id="IPR032710">
    <property type="entry name" value="NTF2-like_dom_sf"/>
</dbReference>
<feature type="signal peptide" evidence="1">
    <location>
        <begin position="1"/>
        <end position="32"/>
    </location>
</feature>